<reference evidence="2 3" key="1">
    <citation type="submission" date="2021-08" db="EMBL/GenBank/DDBJ databases">
        <title>Draft Genome Sequence of Phanerochaete sordida strain YK-624.</title>
        <authorList>
            <person name="Mori T."/>
            <person name="Dohra H."/>
            <person name="Suzuki T."/>
            <person name="Kawagishi H."/>
            <person name="Hirai H."/>
        </authorList>
    </citation>
    <scope>NUCLEOTIDE SEQUENCE [LARGE SCALE GENOMIC DNA]</scope>
    <source>
        <strain evidence="2 3">YK-624</strain>
    </source>
</reference>
<organism evidence="2 3">
    <name type="scientific">Phanerochaete sordida</name>
    <dbReference type="NCBI Taxonomy" id="48140"/>
    <lineage>
        <taxon>Eukaryota</taxon>
        <taxon>Fungi</taxon>
        <taxon>Dikarya</taxon>
        <taxon>Basidiomycota</taxon>
        <taxon>Agaricomycotina</taxon>
        <taxon>Agaricomycetes</taxon>
        <taxon>Polyporales</taxon>
        <taxon>Phanerochaetaceae</taxon>
        <taxon>Phanerochaete</taxon>
    </lineage>
</organism>
<dbReference type="InterPro" id="IPR019734">
    <property type="entry name" value="TPR_rpt"/>
</dbReference>
<feature type="region of interest" description="Disordered" evidence="1">
    <location>
        <begin position="832"/>
        <end position="860"/>
    </location>
</feature>
<feature type="compositionally biased region" description="Basic and acidic residues" evidence="1">
    <location>
        <begin position="44"/>
        <end position="67"/>
    </location>
</feature>
<gene>
    <name evidence="2" type="ORF">PsYK624_167990</name>
</gene>
<dbReference type="AlphaFoldDB" id="A0A9P3LNK1"/>
<dbReference type="OrthoDB" id="9991317at2759"/>
<dbReference type="InterPro" id="IPR011990">
    <property type="entry name" value="TPR-like_helical_dom_sf"/>
</dbReference>
<dbReference type="EMBL" id="BPQB01000160">
    <property type="protein sequence ID" value="GJF00510.1"/>
    <property type="molecule type" value="Genomic_DNA"/>
</dbReference>
<dbReference type="GO" id="GO:0000127">
    <property type="term" value="C:transcription factor TFIIIC complex"/>
    <property type="evidence" value="ECO:0007669"/>
    <property type="project" value="TreeGrafter"/>
</dbReference>
<dbReference type="Proteomes" id="UP000703269">
    <property type="component" value="Unassembled WGS sequence"/>
</dbReference>
<feature type="region of interest" description="Disordered" evidence="1">
    <location>
        <begin position="361"/>
        <end position="381"/>
    </location>
</feature>
<feature type="compositionally biased region" description="Acidic residues" evidence="1">
    <location>
        <begin position="361"/>
        <end position="370"/>
    </location>
</feature>
<proteinExistence type="predicted"/>
<accession>A0A9P3LNK1</accession>
<dbReference type="SMART" id="SM00028">
    <property type="entry name" value="TPR"/>
    <property type="match status" value="7"/>
</dbReference>
<dbReference type="SUPFAM" id="SSF48452">
    <property type="entry name" value="TPR-like"/>
    <property type="match status" value="2"/>
</dbReference>
<keyword evidence="3" id="KW-1185">Reference proteome</keyword>
<evidence type="ECO:0000313" key="2">
    <source>
        <dbReference type="EMBL" id="GJF00510.1"/>
    </source>
</evidence>
<feature type="region of interest" description="Disordered" evidence="1">
    <location>
        <begin position="1"/>
        <end position="67"/>
    </location>
</feature>
<dbReference type="Gene3D" id="1.25.40.10">
    <property type="entry name" value="Tetratricopeptide repeat domain"/>
    <property type="match status" value="3"/>
</dbReference>
<evidence type="ECO:0000256" key="1">
    <source>
        <dbReference type="SAM" id="MobiDB-lite"/>
    </source>
</evidence>
<protein>
    <submittedName>
        <fullName evidence="2">TPR-like protein</fullName>
    </submittedName>
</protein>
<dbReference type="GO" id="GO:0006383">
    <property type="term" value="P:transcription by RNA polymerase III"/>
    <property type="evidence" value="ECO:0007669"/>
    <property type="project" value="InterPro"/>
</dbReference>
<evidence type="ECO:0000313" key="3">
    <source>
        <dbReference type="Proteomes" id="UP000703269"/>
    </source>
</evidence>
<dbReference type="PANTHER" id="PTHR23082">
    <property type="entry name" value="TRANSCRIPTION INITIATION FACTOR IIIC TFIIIC , POLYPEPTIDE 3-RELATED"/>
    <property type="match status" value="1"/>
</dbReference>
<feature type="compositionally biased region" description="Basic and acidic residues" evidence="1">
    <location>
        <begin position="555"/>
        <end position="574"/>
    </location>
</feature>
<name>A0A9P3LNK1_9APHY</name>
<sequence length="1019" mass="114696">MSLAEEDSWAHDDFEDIDDSEDDYEESSEEESEDDEEDDEDDPERSAKDKGKAREAPEAEHVDQDFDRLVRDIRDGDGNSGALSKVWDFDMKDRETEFKDDLREASGVGKKRGRKPGRQKGVVLSHQVKGLLGEGNQAYMDGDFDECIRIMQEVIRIEPRAGRAWSVLAKCYEDKQEPQKAMQLRIMAAHLNQDADEWERLAEQSRREGYNQQALYCYRKLHQVDPENVGALWERATLAKQLGEVRTARISLLAILKRIPHDLTILAELRPILIELGDLELCAQLFEDAFAHYHATHPGGAVPPAAARTGPDGVAAGFGLMEVLVLADLYNILGRHEQAIATIRRGCRWLQGRASQKFWDSVEDDREWDEPAGPAGESARAVPQGEVQPGMYPLDVNARHRLAVARIKMGDFAEGKMHADIILAQEIADYAALFTEIADAYFEREMYADAGHIYEMLGADAGTSSLYVLLQAAACRRMVGDLKEAVDIYEHVIQADPAHNDAKMKLAEIYEILNEPRKALDLVLQVIDSRRRKSRQDQNGADAQAADASQGASLFEEKPRAAKDKPAKAPRADKLTPAQLRKLEQEKEQEAVMAFGRVRDLWARMLAGDDEADREWMQQAETLIEAFRETRALFLTSRKDGFHGVFRRSGRRKQSAEASEESMASRLQLDLGRETVTRKSKGAAGEEFDSFRKISFADWLRIFMQFSFNLTRRGQYDDAQEILRHILYSNAFQKRVYLDAIRCALITCAIGAGKYDTVVEQARKLVNAHQFNNEPLRVLLASLASGFHATDGFLASTLSKHMLRELRSYDAALKNPDALRWNPVLKRYGAGTKAEEDDDADALDAPRDEPDAGGAPRLPSKENPIGVTIYGQICLAAKSYQSAIFYLLHAYDYCPQDPVICLSLAIASLGRAMQRQADNRHHLITQAMAYLSKYREIRGEDAPDEVEYNFGRAFHHLGLLTLAVKHYQNVLQQAERRVQANPEADCGLAREAAYNLSLIYVTTGATPLAQDLYRRWLSL</sequence>
<dbReference type="PANTHER" id="PTHR23082:SF0">
    <property type="entry name" value="GENERAL TRANSCRIPTION FACTOR 3C POLYPEPTIDE 3"/>
    <property type="match status" value="1"/>
</dbReference>
<feature type="region of interest" description="Disordered" evidence="1">
    <location>
        <begin position="533"/>
        <end position="578"/>
    </location>
</feature>
<comment type="caution">
    <text evidence="2">The sequence shown here is derived from an EMBL/GenBank/DDBJ whole genome shotgun (WGS) entry which is preliminary data.</text>
</comment>
<dbReference type="InterPro" id="IPR039340">
    <property type="entry name" value="Tfc4/TFIIIC-102/Sfc4"/>
</dbReference>
<feature type="compositionally biased region" description="Acidic residues" evidence="1">
    <location>
        <begin position="1"/>
        <end position="43"/>
    </location>
</feature>
<feature type="compositionally biased region" description="Low complexity" evidence="1">
    <location>
        <begin position="540"/>
        <end position="553"/>
    </location>
</feature>